<gene>
    <name evidence="8" type="ORF">BT63DRAFT_218957</name>
</gene>
<dbReference type="GO" id="GO:0007166">
    <property type="term" value="P:cell surface receptor signaling pathway"/>
    <property type="evidence" value="ECO:0007669"/>
    <property type="project" value="InterPro"/>
</dbReference>
<dbReference type="PANTHER" id="PTHR23112:SF0">
    <property type="entry name" value="TRANSMEMBRANE PROTEIN 116"/>
    <property type="match status" value="1"/>
</dbReference>
<feature type="region of interest" description="Disordered" evidence="5">
    <location>
        <begin position="239"/>
        <end position="259"/>
    </location>
</feature>
<keyword evidence="9" id="KW-1185">Reference proteome</keyword>
<protein>
    <recommendedName>
        <fullName evidence="7">G-protein coupled receptors family 2 profile 2 domain-containing protein</fullName>
    </recommendedName>
</protein>
<name>A0A6A6UGU9_9PEZI</name>
<feature type="compositionally biased region" description="Polar residues" evidence="5">
    <location>
        <begin position="239"/>
        <end position="258"/>
    </location>
</feature>
<dbReference type="GO" id="GO:0007189">
    <property type="term" value="P:adenylate cyclase-activating G protein-coupled receptor signaling pathway"/>
    <property type="evidence" value="ECO:0007669"/>
    <property type="project" value="TreeGrafter"/>
</dbReference>
<keyword evidence="3 6" id="KW-1133">Transmembrane helix</keyword>
<evidence type="ECO:0000256" key="2">
    <source>
        <dbReference type="ARBA" id="ARBA00022692"/>
    </source>
</evidence>
<dbReference type="PROSITE" id="PS50261">
    <property type="entry name" value="G_PROTEIN_RECEP_F2_4"/>
    <property type="match status" value="1"/>
</dbReference>
<dbReference type="InterPro" id="IPR022343">
    <property type="entry name" value="GCR1-cAMP_receptor"/>
</dbReference>
<feature type="transmembrane region" description="Helical" evidence="6">
    <location>
        <begin position="59"/>
        <end position="80"/>
    </location>
</feature>
<dbReference type="InterPro" id="IPR022596">
    <property type="entry name" value="GPR1/2/3_C"/>
</dbReference>
<keyword evidence="2 6" id="KW-0812">Transmembrane</keyword>
<dbReference type="GO" id="GO:0004930">
    <property type="term" value="F:G protein-coupled receptor activity"/>
    <property type="evidence" value="ECO:0007669"/>
    <property type="project" value="TreeGrafter"/>
</dbReference>
<evidence type="ECO:0000256" key="3">
    <source>
        <dbReference type="ARBA" id="ARBA00022989"/>
    </source>
</evidence>
<dbReference type="AlphaFoldDB" id="A0A6A6UGU9"/>
<evidence type="ECO:0000256" key="5">
    <source>
        <dbReference type="SAM" id="MobiDB-lite"/>
    </source>
</evidence>
<dbReference type="Gene3D" id="1.20.1070.10">
    <property type="entry name" value="Rhodopsin 7-helix transmembrane proteins"/>
    <property type="match status" value="1"/>
</dbReference>
<feature type="transmembrane region" description="Helical" evidence="6">
    <location>
        <begin position="24"/>
        <end position="47"/>
    </location>
</feature>
<accession>A0A6A6UGU9</accession>
<organism evidence="8 9">
    <name type="scientific">Microthyrium microscopicum</name>
    <dbReference type="NCBI Taxonomy" id="703497"/>
    <lineage>
        <taxon>Eukaryota</taxon>
        <taxon>Fungi</taxon>
        <taxon>Dikarya</taxon>
        <taxon>Ascomycota</taxon>
        <taxon>Pezizomycotina</taxon>
        <taxon>Dothideomycetes</taxon>
        <taxon>Dothideomycetes incertae sedis</taxon>
        <taxon>Microthyriales</taxon>
        <taxon>Microthyriaceae</taxon>
        <taxon>Microthyrium</taxon>
    </lineage>
</organism>
<evidence type="ECO:0000313" key="8">
    <source>
        <dbReference type="EMBL" id="KAF2671489.1"/>
    </source>
</evidence>
<feature type="transmembrane region" description="Helical" evidence="6">
    <location>
        <begin position="181"/>
        <end position="203"/>
    </location>
</feature>
<dbReference type="SUPFAM" id="SSF81321">
    <property type="entry name" value="Family A G protein-coupled receptor-like"/>
    <property type="match status" value="1"/>
</dbReference>
<evidence type="ECO:0000313" key="9">
    <source>
        <dbReference type="Proteomes" id="UP000799302"/>
    </source>
</evidence>
<dbReference type="OrthoDB" id="100006at2759"/>
<dbReference type="EMBL" id="MU004233">
    <property type="protein sequence ID" value="KAF2671489.1"/>
    <property type="molecule type" value="Genomic_DNA"/>
</dbReference>
<comment type="subcellular location">
    <subcellularLocation>
        <location evidence="1">Membrane</location>
        <topology evidence="1">Multi-pass membrane protein</topology>
    </subcellularLocation>
</comment>
<evidence type="ECO:0000259" key="7">
    <source>
        <dbReference type="PROSITE" id="PS50261"/>
    </source>
</evidence>
<feature type="transmembrane region" description="Helical" evidence="6">
    <location>
        <begin position="100"/>
        <end position="123"/>
    </location>
</feature>
<feature type="transmembrane region" description="Helical" evidence="6">
    <location>
        <begin position="138"/>
        <end position="161"/>
    </location>
</feature>
<evidence type="ECO:0000256" key="1">
    <source>
        <dbReference type="ARBA" id="ARBA00004141"/>
    </source>
</evidence>
<feature type="domain" description="G-protein coupled receptors family 2 profile 2" evidence="7">
    <location>
        <begin position="19"/>
        <end position="202"/>
    </location>
</feature>
<dbReference type="PRINTS" id="PR02001">
    <property type="entry name" value="GCR1CAMPR"/>
</dbReference>
<dbReference type="PANTHER" id="PTHR23112">
    <property type="entry name" value="G PROTEIN-COUPLED RECEPTOR 157-RELATED"/>
    <property type="match status" value="1"/>
</dbReference>
<dbReference type="InterPro" id="IPR017981">
    <property type="entry name" value="GPCR_2-like_7TM"/>
</dbReference>
<evidence type="ECO:0000256" key="4">
    <source>
        <dbReference type="ARBA" id="ARBA00023136"/>
    </source>
</evidence>
<reference evidence="8" key="1">
    <citation type="journal article" date="2020" name="Stud. Mycol.">
        <title>101 Dothideomycetes genomes: a test case for predicting lifestyles and emergence of pathogens.</title>
        <authorList>
            <person name="Haridas S."/>
            <person name="Albert R."/>
            <person name="Binder M."/>
            <person name="Bloem J."/>
            <person name="Labutti K."/>
            <person name="Salamov A."/>
            <person name="Andreopoulos B."/>
            <person name="Baker S."/>
            <person name="Barry K."/>
            <person name="Bills G."/>
            <person name="Bluhm B."/>
            <person name="Cannon C."/>
            <person name="Castanera R."/>
            <person name="Culley D."/>
            <person name="Daum C."/>
            <person name="Ezra D."/>
            <person name="Gonzalez J."/>
            <person name="Henrissat B."/>
            <person name="Kuo A."/>
            <person name="Liang C."/>
            <person name="Lipzen A."/>
            <person name="Lutzoni F."/>
            <person name="Magnuson J."/>
            <person name="Mondo S."/>
            <person name="Nolan M."/>
            <person name="Ohm R."/>
            <person name="Pangilinan J."/>
            <person name="Park H.-J."/>
            <person name="Ramirez L."/>
            <person name="Alfaro M."/>
            <person name="Sun H."/>
            <person name="Tritt A."/>
            <person name="Yoshinaga Y."/>
            <person name="Zwiers L.-H."/>
            <person name="Turgeon B."/>
            <person name="Goodwin S."/>
            <person name="Spatafora J."/>
            <person name="Crous P."/>
            <person name="Grigoriev I."/>
        </authorList>
    </citation>
    <scope>NUCLEOTIDE SEQUENCE</scope>
    <source>
        <strain evidence="8">CBS 115976</strain>
    </source>
</reference>
<dbReference type="Pfam" id="PF11710">
    <property type="entry name" value="Git3"/>
    <property type="match status" value="1"/>
</dbReference>
<dbReference type="InterPro" id="IPR023041">
    <property type="entry name" value="Glucose_rcpt_Git3-like_N"/>
</dbReference>
<dbReference type="GO" id="GO:0005886">
    <property type="term" value="C:plasma membrane"/>
    <property type="evidence" value="ECO:0007669"/>
    <property type="project" value="TreeGrafter"/>
</dbReference>
<dbReference type="Pfam" id="PF11970">
    <property type="entry name" value="GPR_Gpa2_C"/>
    <property type="match status" value="1"/>
</dbReference>
<dbReference type="Proteomes" id="UP000799302">
    <property type="component" value="Unassembled WGS sequence"/>
</dbReference>
<sequence>MLYNRDNKALAAVGTPPELHAQNIVILCIAISSAIGALWIVFGYAIFKQARTFRHQLILGLAISDLLMALNFISSTAAELSGHSIGSDPMRNFCLANGFLVQWFVIQTDYWVLSIAVCTYFLVMDHRTASKWVQQHRILVFAIPPVVSCIWAAIGLGLRAYDNIGAWCWFPSDRTRLLVNFVPRWVIILSILVVYARLFALLYTTHRRSSIHFLNEHYLDKPENSGSWRSGSVSTDRAMLSTSEKWPTRQSTRTSSGASMPPTLKKIAYQMMTYPLIYMLIWSIPTAIRIYQSTTGKPAPTALATVDKGCIVVQGLCDALIYGYNECSMSAWRGVLTKFKNKITSHTEVGDVV</sequence>
<evidence type="ECO:0000256" key="6">
    <source>
        <dbReference type="SAM" id="Phobius"/>
    </source>
</evidence>
<keyword evidence="4 6" id="KW-0472">Membrane</keyword>
<proteinExistence type="predicted"/>